<protein>
    <submittedName>
        <fullName evidence="7">Flavocytochrome c</fullName>
    </submittedName>
</protein>
<dbReference type="Pfam" id="PF00890">
    <property type="entry name" value="FAD_binding_2"/>
    <property type="match status" value="1"/>
</dbReference>
<evidence type="ECO:0000256" key="4">
    <source>
        <dbReference type="ARBA" id="ARBA00023002"/>
    </source>
</evidence>
<gene>
    <name evidence="7" type="ORF">F0161_01230</name>
</gene>
<dbReference type="Gene3D" id="3.90.700.10">
    <property type="entry name" value="Succinate dehydrogenase/fumarate reductase flavoprotein, catalytic domain"/>
    <property type="match status" value="1"/>
</dbReference>
<dbReference type="InterPro" id="IPR010960">
    <property type="entry name" value="Flavocytochrome_c"/>
</dbReference>
<dbReference type="PANTHER" id="PTHR43400:SF7">
    <property type="entry name" value="FAD-DEPENDENT OXIDOREDUCTASE 2 FAD BINDING DOMAIN-CONTAINING PROTEIN"/>
    <property type="match status" value="1"/>
</dbReference>
<keyword evidence="8" id="KW-1185">Reference proteome</keyword>
<dbReference type="AlphaFoldDB" id="A0A5P1WYH4"/>
<evidence type="ECO:0000256" key="1">
    <source>
        <dbReference type="ARBA" id="ARBA00001974"/>
    </source>
</evidence>
<dbReference type="NCBIfam" id="NF005064">
    <property type="entry name" value="PRK06481.1"/>
    <property type="match status" value="1"/>
</dbReference>
<keyword evidence="3 5" id="KW-0274">FAD</keyword>
<dbReference type="InterPro" id="IPR050315">
    <property type="entry name" value="FAD-oxidoreductase_2"/>
</dbReference>
<dbReference type="EMBL" id="CP043939">
    <property type="protein sequence ID" value="QER66626.1"/>
    <property type="molecule type" value="Genomic_DNA"/>
</dbReference>
<name>A0A5P1WYH4_9LACO</name>
<dbReference type="FunFam" id="3.90.700.10:FF:000007">
    <property type="entry name" value="NADH-dependent fumarate reductase"/>
    <property type="match status" value="1"/>
</dbReference>
<comment type="similarity">
    <text evidence="5">Belongs to the FAD-dependent oxidoreductase 2 family. FRD/SDH subfamily.</text>
</comment>
<proteinExistence type="inferred from homology"/>
<dbReference type="OrthoDB" id="9806724at2"/>
<evidence type="ECO:0000313" key="7">
    <source>
        <dbReference type="EMBL" id="QER66626.1"/>
    </source>
</evidence>
<feature type="domain" description="FAD-dependent oxidoreductase 2 FAD-binding" evidence="6">
    <location>
        <begin position="19"/>
        <end position="443"/>
    </location>
</feature>
<dbReference type="Proteomes" id="UP000325295">
    <property type="component" value="Chromosome"/>
</dbReference>
<sequence length="462" mass="49708">MAKYTFKPTDASKLQEKYDLIVIGSGGAGLTSALQAEELGLKPVILEKMSKLGGNTTRASSGMNASETEVQVNHKVIDDMQAFYDETYDGGGRANNEVLLKYFVTHSALAINWLAQHNINLDDLTLVGGMTRPRTHRPHDGAPVGGYLVTELLKQIDKAKVPVFEDAEVTELLQDNDGTITGVKATVNGNAVQIEAAAVILATGGFGANAEMISKVRPDLANYRTTNHEGATGDGIALAEKAGALLTDMDQIQVHPTVQQDTDHAYLIGEAVRGEGAILVNSRGERFTNELATRDKVTAAIDELPERSAYLILDQAVYDRVPAMKFYDSIGLVKHGATISVLAKEIGVPANLLEWTRTEWNVAVNSKGDSKYKRSTGMHHELKNDPYYAVHISPAVHYTMGGVAINDKAQVLNTEGQVIRGLFAAGEIAGGLHGHNRIGGNSIAETVIFGRQAGKQAYKYLG</sequence>
<evidence type="ECO:0000256" key="3">
    <source>
        <dbReference type="ARBA" id="ARBA00022827"/>
    </source>
</evidence>
<dbReference type="PANTHER" id="PTHR43400">
    <property type="entry name" value="FUMARATE REDUCTASE"/>
    <property type="match status" value="1"/>
</dbReference>
<dbReference type="SUPFAM" id="SSF56425">
    <property type="entry name" value="Succinate dehydrogenase/fumarate reductase flavoprotein, catalytic domain"/>
    <property type="match status" value="1"/>
</dbReference>
<keyword evidence="2 5" id="KW-0285">Flavoprotein</keyword>
<accession>A0A5P1WYH4</accession>
<dbReference type="GO" id="GO:0010181">
    <property type="term" value="F:FMN binding"/>
    <property type="evidence" value="ECO:0007669"/>
    <property type="project" value="InterPro"/>
</dbReference>
<evidence type="ECO:0000256" key="2">
    <source>
        <dbReference type="ARBA" id="ARBA00022630"/>
    </source>
</evidence>
<dbReference type="InterPro" id="IPR036188">
    <property type="entry name" value="FAD/NAD-bd_sf"/>
</dbReference>
<dbReference type="NCBIfam" id="TIGR01813">
    <property type="entry name" value="flavo_cyto_c"/>
    <property type="match status" value="1"/>
</dbReference>
<evidence type="ECO:0000313" key="8">
    <source>
        <dbReference type="Proteomes" id="UP000325295"/>
    </source>
</evidence>
<dbReference type="InterPro" id="IPR027477">
    <property type="entry name" value="Succ_DH/fumarate_Rdtase_cat_sf"/>
</dbReference>
<dbReference type="InterPro" id="IPR003953">
    <property type="entry name" value="FAD-dep_OxRdtase_2_FAD-bd"/>
</dbReference>
<dbReference type="SUPFAM" id="SSF51905">
    <property type="entry name" value="FAD/NAD(P)-binding domain"/>
    <property type="match status" value="1"/>
</dbReference>
<reference evidence="7 8" key="1">
    <citation type="submission" date="2019-09" db="EMBL/GenBank/DDBJ databases">
        <title>Complete Genome Sequence of Lactobacillus nenjiangensis SH-Y15, isolated from sauerkraut.</title>
        <authorList>
            <person name="Yang H."/>
        </authorList>
    </citation>
    <scope>NUCLEOTIDE SEQUENCE [LARGE SCALE GENOMIC DNA]</scope>
    <source>
        <strain evidence="7 8">SH-Y15</strain>
    </source>
</reference>
<keyword evidence="4 5" id="KW-0560">Oxidoreductase</keyword>
<dbReference type="GO" id="GO:0033765">
    <property type="term" value="F:steroid dehydrogenase activity, acting on the CH-CH group of donors"/>
    <property type="evidence" value="ECO:0007669"/>
    <property type="project" value="UniProtKB-ARBA"/>
</dbReference>
<dbReference type="Gene3D" id="3.50.50.60">
    <property type="entry name" value="FAD/NAD(P)-binding domain"/>
    <property type="match status" value="1"/>
</dbReference>
<comment type="cofactor">
    <cofactor evidence="1">
        <name>FAD</name>
        <dbReference type="ChEBI" id="CHEBI:57692"/>
    </cofactor>
</comment>
<evidence type="ECO:0000259" key="6">
    <source>
        <dbReference type="Pfam" id="PF00890"/>
    </source>
</evidence>
<dbReference type="RefSeq" id="WP_150203295.1">
    <property type="nucleotide sequence ID" value="NZ_CP043939.1"/>
</dbReference>
<evidence type="ECO:0000256" key="5">
    <source>
        <dbReference type="RuleBase" id="RU366062"/>
    </source>
</evidence>
<organism evidence="7 8">
    <name type="scientific">Paucilactobacillus nenjiangensis</name>
    <dbReference type="NCBI Taxonomy" id="1296540"/>
    <lineage>
        <taxon>Bacteria</taxon>
        <taxon>Bacillati</taxon>
        <taxon>Bacillota</taxon>
        <taxon>Bacilli</taxon>
        <taxon>Lactobacillales</taxon>
        <taxon>Lactobacillaceae</taxon>
        <taxon>Paucilactobacillus</taxon>
    </lineage>
</organism>
<dbReference type="KEGG" id="lnn:F0161_01230"/>